<gene>
    <name evidence="2" type="ORF">BU26DRAFT_505325</name>
</gene>
<keyword evidence="3" id="KW-1185">Reference proteome</keyword>
<dbReference type="GeneID" id="54580172"/>
<name>A0A6A6IFQ7_9PLEO</name>
<accession>A0A6A6IFQ7</accession>
<protein>
    <recommendedName>
        <fullName evidence="4">Fungal N-terminal domain-containing protein</fullName>
    </recommendedName>
</protein>
<evidence type="ECO:0000313" key="3">
    <source>
        <dbReference type="Proteomes" id="UP000800094"/>
    </source>
</evidence>
<evidence type="ECO:0000313" key="2">
    <source>
        <dbReference type="EMBL" id="KAF2249271.1"/>
    </source>
</evidence>
<organism evidence="2 3">
    <name type="scientific">Trematosphaeria pertusa</name>
    <dbReference type="NCBI Taxonomy" id="390896"/>
    <lineage>
        <taxon>Eukaryota</taxon>
        <taxon>Fungi</taxon>
        <taxon>Dikarya</taxon>
        <taxon>Ascomycota</taxon>
        <taxon>Pezizomycotina</taxon>
        <taxon>Dothideomycetes</taxon>
        <taxon>Pleosporomycetidae</taxon>
        <taxon>Pleosporales</taxon>
        <taxon>Massarineae</taxon>
        <taxon>Trematosphaeriaceae</taxon>
        <taxon>Trematosphaeria</taxon>
    </lineage>
</organism>
<feature type="region of interest" description="Disordered" evidence="1">
    <location>
        <begin position="211"/>
        <end position="309"/>
    </location>
</feature>
<dbReference type="EMBL" id="ML987195">
    <property type="protein sequence ID" value="KAF2249271.1"/>
    <property type="molecule type" value="Genomic_DNA"/>
</dbReference>
<dbReference type="OrthoDB" id="3937014at2759"/>
<dbReference type="AlphaFoldDB" id="A0A6A6IFQ7"/>
<reference evidence="2" key="1">
    <citation type="journal article" date="2020" name="Stud. Mycol.">
        <title>101 Dothideomycetes genomes: a test case for predicting lifestyles and emergence of pathogens.</title>
        <authorList>
            <person name="Haridas S."/>
            <person name="Albert R."/>
            <person name="Binder M."/>
            <person name="Bloem J."/>
            <person name="Labutti K."/>
            <person name="Salamov A."/>
            <person name="Andreopoulos B."/>
            <person name="Baker S."/>
            <person name="Barry K."/>
            <person name="Bills G."/>
            <person name="Bluhm B."/>
            <person name="Cannon C."/>
            <person name="Castanera R."/>
            <person name="Culley D."/>
            <person name="Daum C."/>
            <person name="Ezra D."/>
            <person name="Gonzalez J."/>
            <person name="Henrissat B."/>
            <person name="Kuo A."/>
            <person name="Liang C."/>
            <person name="Lipzen A."/>
            <person name="Lutzoni F."/>
            <person name="Magnuson J."/>
            <person name="Mondo S."/>
            <person name="Nolan M."/>
            <person name="Ohm R."/>
            <person name="Pangilinan J."/>
            <person name="Park H.-J."/>
            <person name="Ramirez L."/>
            <person name="Alfaro M."/>
            <person name="Sun H."/>
            <person name="Tritt A."/>
            <person name="Yoshinaga Y."/>
            <person name="Zwiers L.-H."/>
            <person name="Turgeon B."/>
            <person name="Goodwin S."/>
            <person name="Spatafora J."/>
            <person name="Crous P."/>
            <person name="Grigoriev I."/>
        </authorList>
    </citation>
    <scope>NUCLEOTIDE SEQUENCE</scope>
    <source>
        <strain evidence="2">CBS 122368</strain>
    </source>
</reference>
<feature type="compositionally biased region" description="Basic residues" evidence="1">
    <location>
        <begin position="211"/>
        <end position="222"/>
    </location>
</feature>
<dbReference type="RefSeq" id="XP_033684275.1">
    <property type="nucleotide sequence ID" value="XM_033826842.1"/>
</dbReference>
<evidence type="ECO:0000256" key="1">
    <source>
        <dbReference type="SAM" id="MobiDB-lite"/>
    </source>
</evidence>
<proteinExistence type="predicted"/>
<sequence length="431" mass="48127">MAALGDILSIAHVLKRAYDLYNNCQSAPSELRLAREHIHALALCLEGVKSDLVNNPRSFVHQRNDIARTRQHALKAHVGLCEKALRRMERLLKKYQGFKQQHVSLWDRFRWSTDGKKEIAECKADLVVATSVLDVFLSKEGISVLWRLEGTVEALTRQIDGLARQLGALAALVPPPVNGERAARPRSGSNVTRTLVLSLVLARLRKALRGYRRKKLGGRKKTPPLGGPKRPHPATRVNSGFKLDKKRSETLRSYASNIATAASPPPPYKPRRTRTPSPDFYYLPNNSSSPPPKPIRRSSSMQRLLGRGGKEHPAGIGLLPAEHYECWKVGVGSLAFGPKTAPQFLPHRRGQMQLRKMAAVFKEASLYDGKALNERDARVKLLLNEKNKREKKKKGGSGKTWYFVAARVVKRDPGKSGMVVVEKAIVILVRR</sequence>
<evidence type="ECO:0008006" key="4">
    <source>
        <dbReference type="Google" id="ProtNLM"/>
    </source>
</evidence>
<dbReference type="Proteomes" id="UP000800094">
    <property type="component" value="Unassembled WGS sequence"/>
</dbReference>